<evidence type="ECO:0000313" key="1">
    <source>
        <dbReference type="EMBL" id="GHC57565.1"/>
    </source>
</evidence>
<dbReference type="AlphaFoldDB" id="A0A918WLE7"/>
<evidence type="ECO:0000313" key="2">
    <source>
        <dbReference type="Proteomes" id="UP000646244"/>
    </source>
</evidence>
<reference evidence="1" key="2">
    <citation type="submission" date="2020-09" db="EMBL/GenBank/DDBJ databases">
        <authorList>
            <person name="Sun Q."/>
            <person name="Ohkuma M."/>
        </authorList>
    </citation>
    <scope>NUCLEOTIDE SEQUENCE</scope>
    <source>
        <strain evidence="1">JCM 4633</strain>
    </source>
</reference>
<organism evidence="1 2">
    <name type="scientific">Streptomyces cinnamoneus</name>
    <name type="common">Streptoverticillium cinnamoneum</name>
    <dbReference type="NCBI Taxonomy" id="53446"/>
    <lineage>
        <taxon>Bacteria</taxon>
        <taxon>Bacillati</taxon>
        <taxon>Actinomycetota</taxon>
        <taxon>Actinomycetes</taxon>
        <taxon>Kitasatosporales</taxon>
        <taxon>Streptomycetaceae</taxon>
        <taxon>Streptomyces</taxon>
        <taxon>Streptomyces cinnamoneus group</taxon>
    </lineage>
</organism>
<dbReference type="Proteomes" id="UP000646244">
    <property type="component" value="Unassembled WGS sequence"/>
</dbReference>
<comment type="caution">
    <text evidence="1">The sequence shown here is derived from an EMBL/GenBank/DDBJ whole genome shotgun (WGS) entry which is preliminary data.</text>
</comment>
<name>A0A918WLE7_STRCJ</name>
<proteinExistence type="predicted"/>
<sequence>MLHADTVHAERALLPDLDHCSTPESPPDATAQPVRINHRRCTALKAAARTLTRPGDGERP</sequence>
<gene>
    <name evidence="1" type="ORF">GCM10010507_37780</name>
</gene>
<accession>A0A918WLE7</accession>
<reference evidence="1" key="1">
    <citation type="journal article" date="2014" name="Int. J. Syst. Evol. Microbiol.">
        <title>Complete genome sequence of Corynebacterium casei LMG S-19264T (=DSM 44701T), isolated from a smear-ripened cheese.</title>
        <authorList>
            <consortium name="US DOE Joint Genome Institute (JGI-PGF)"/>
            <person name="Walter F."/>
            <person name="Albersmeier A."/>
            <person name="Kalinowski J."/>
            <person name="Ruckert C."/>
        </authorList>
    </citation>
    <scope>NUCLEOTIDE SEQUENCE</scope>
    <source>
        <strain evidence="1">JCM 4633</strain>
    </source>
</reference>
<dbReference type="EMBL" id="BMVB01000012">
    <property type="protein sequence ID" value="GHC57565.1"/>
    <property type="molecule type" value="Genomic_DNA"/>
</dbReference>
<protein>
    <submittedName>
        <fullName evidence="1">Uncharacterized protein</fullName>
    </submittedName>
</protein>